<keyword evidence="3" id="KW-1185">Reference proteome</keyword>
<feature type="domain" description="Restriction endonuclease type IV Mrr" evidence="1">
    <location>
        <begin position="23"/>
        <end position="72"/>
    </location>
</feature>
<dbReference type="GO" id="GO:0004519">
    <property type="term" value="F:endonuclease activity"/>
    <property type="evidence" value="ECO:0007669"/>
    <property type="project" value="UniProtKB-KW"/>
</dbReference>
<keyword evidence="2" id="KW-0378">Hydrolase</keyword>
<dbReference type="EMBL" id="VOLT01000007">
    <property type="protein sequence ID" value="TWX66877.1"/>
    <property type="molecule type" value="Genomic_DNA"/>
</dbReference>
<protein>
    <submittedName>
        <fullName evidence="2">Restriction endonuclease</fullName>
    </submittedName>
</protein>
<dbReference type="OrthoDB" id="9182542at2"/>
<dbReference type="GO" id="GO:0009307">
    <property type="term" value="P:DNA restriction-modification system"/>
    <property type="evidence" value="ECO:0007669"/>
    <property type="project" value="InterPro"/>
</dbReference>
<dbReference type="Pfam" id="PF04471">
    <property type="entry name" value="Mrr_cat"/>
    <property type="match status" value="1"/>
</dbReference>
<name>A0A5C6QDY6_9GAMM</name>
<organism evidence="2 3">
    <name type="scientific">Colwellia demingiae</name>
    <dbReference type="NCBI Taxonomy" id="89401"/>
    <lineage>
        <taxon>Bacteria</taxon>
        <taxon>Pseudomonadati</taxon>
        <taxon>Pseudomonadota</taxon>
        <taxon>Gammaproteobacteria</taxon>
        <taxon>Alteromonadales</taxon>
        <taxon>Colwelliaceae</taxon>
        <taxon>Colwellia</taxon>
    </lineage>
</organism>
<gene>
    <name evidence="2" type="ORF">ESZ36_15095</name>
</gene>
<keyword evidence="2" id="KW-0255">Endonuclease</keyword>
<dbReference type="RefSeq" id="WP_146789384.1">
    <property type="nucleotide sequence ID" value="NZ_VOLT01000007.1"/>
</dbReference>
<sequence>MESVVKQYLKALVDLKEDDFTRDIIKPLFESMGYEKVDFNGGSYERGRDLIAQRRIPPKKENYVVYIQSKKVGDIQNTSMASKLSTLLHQLRQCCLGTLTDDEGNEISPNEVAKLTMPLQVDLWKR</sequence>
<dbReference type="InterPro" id="IPR007560">
    <property type="entry name" value="Restrct_endonuc_IV_Mrr"/>
</dbReference>
<evidence type="ECO:0000259" key="1">
    <source>
        <dbReference type="Pfam" id="PF04471"/>
    </source>
</evidence>
<dbReference type="GO" id="GO:0003677">
    <property type="term" value="F:DNA binding"/>
    <property type="evidence" value="ECO:0007669"/>
    <property type="project" value="InterPro"/>
</dbReference>
<proteinExistence type="predicted"/>
<accession>A0A5C6QDY6</accession>
<evidence type="ECO:0000313" key="3">
    <source>
        <dbReference type="Proteomes" id="UP000321822"/>
    </source>
</evidence>
<keyword evidence="2" id="KW-0540">Nuclease</keyword>
<reference evidence="2 3" key="1">
    <citation type="submission" date="2019-07" db="EMBL/GenBank/DDBJ databases">
        <title>Genomes of sea-ice associated Colwellia species.</title>
        <authorList>
            <person name="Bowman J.P."/>
        </authorList>
    </citation>
    <scope>NUCLEOTIDE SEQUENCE [LARGE SCALE GENOMIC DNA]</scope>
    <source>
        <strain evidence="2 3">ACAM 459</strain>
    </source>
</reference>
<comment type="caution">
    <text evidence="2">The sequence shown here is derived from an EMBL/GenBank/DDBJ whole genome shotgun (WGS) entry which is preliminary data.</text>
</comment>
<dbReference type="Proteomes" id="UP000321822">
    <property type="component" value="Unassembled WGS sequence"/>
</dbReference>
<dbReference type="AlphaFoldDB" id="A0A5C6QDY6"/>
<evidence type="ECO:0000313" key="2">
    <source>
        <dbReference type="EMBL" id="TWX66877.1"/>
    </source>
</evidence>